<dbReference type="Gene3D" id="3.30.565.10">
    <property type="entry name" value="Histidine kinase-like ATPase, C-terminal domain"/>
    <property type="match status" value="1"/>
</dbReference>
<feature type="domain" description="Response regulatory" evidence="12">
    <location>
        <begin position="404"/>
        <end position="520"/>
    </location>
</feature>
<dbReference type="PRINTS" id="PR00344">
    <property type="entry name" value="BCTRLSENSOR"/>
</dbReference>
<accession>S0G457</accession>
<evidence type="ECO:0000256" key="8">
    <source>
        <dbReference type="ARBA" id="ARBA00023012"/>
    </source>
</evidence>
<dbReference type="Pfam" id="PF00512">
    <property type="entry name" value="HisKA"/>
    <property type="match status" value="1"/>
</dbReference>
<dbReference type="GO" id="GO:0006355">
    <property type="term" value="P:regulation of DNA-templated transcription"/>
    <property type="evidence" value="ECO:0007669"/>
    <property type="project" value="InterPro"/>
</dbReference>
<keyword evidence="6 13" id="KW-0418">Kinase</keyword>
<feature type="modified residue" description="4-aspartylphosphate" evidence="9">
    <location>
        <position position="455"/>
    </location>
</feature>
<evidence type="ECO:0000259" key="11">
    <source>
        <dbReference type="PROSITE" id="PS50109"/>
    </source>
</evidence>
<dbReference type="SMART" id="SM00448">
    <property type="entry name" value="REC"/>
    <property type="match status" value="1"/>
</dbReference>
<keyword evidence="14" id="KW-1185">Reference proteome</keyword>
<dbReference type="CDD" id="cd00082">
    <property type="entry name" value="HisKA"/>
    <property type="match status" value="1"/>
</dbReference>
<evidence type="ECO:0000256" key="6">
    <source>
        <dbReference type="ARBA" id="ARBA00022777"/>
    </source>
</evidence>
<keyword evidence="4" id="KW-0808">Transferase</keyword>
<dbReference type="InterPro" id="IPR001789">
    <property type="entry name" value="Sig_transdc_resp-reg_receiver"/>
</dbReference>
<dbReference type="InterPro" id="IPR005467">
    <property type="entry name" value="His_kinase_dom"/>
</dbReference>
<feature type="domain" description="Histidine kinase" evidence="11">
    <location>
        <begin position="161"/>
        <end position="384"/>
    </location>
</feature>
<evidence type="ECO:0000259" key="12">
    <source>
        <dbReference type="PROSITE" id="PS50110"/>
    </source>
</evidence>
<dbReference type="InterPro" id="IPR004358">
    <property type="entry name" value="Sig_transdc_His_kin-like_C"/>
</dbReference>
<dbReference type="InterPro" id="IPR013767">
    <property type="entry name" value="PAS_fold"/>
</dbReference>
<organism evidence="13 14">
    <name type="scientific">Desulfotignum phosphitoxidans DSM 13687</name>
    <dbReference type="NCBI Taxonomy" id="1286635"/>
    <lineage>
        <taxon>Bacteria</taxon>
        <taxon>Pseudomonadati</taxon>
        <taxon>Thermodesulfobacteriota</taxon>
        <taxon>Desulfobacteria</taxon>
        <taxon>Desulfobacterales</taxon>
        <taxon>Desulfobacteraceae</taxon>
        <taxon>Desulfotignum</taxon>
    </lineage>
</organism>
<feature type="compositionally biased region" description="Basic and acidic residues" evidence="10">
    <location>
        <begin position="1"/>
        <end position="12"/>
    </location>
</feature>
<dbReference type="InterPro" id="IPR036890">
    <property type="entry name" value="HATPase_C_sf"/>
</dbReference>
<dbReference type="SUPFAM" id="SSF52172">
    <property type="entry name" value="CheY-like"/>
    <property type="match status" value="1"/>
</dbReference>
<dbReference type="Proteomes" id="UP000014216">
    <property type="component" value="Unassembled WGS sequence"/>
</dbReference>
<evidence type="ECO:0000256" key="10">
    <source>
        <dbReference type="SAM" id="MobiDB-lite"/>
    </source>
</evidence>
<dbReference type="SUPFAM" id="SSF55785">
    <property type="entry name" value="PYP-like sensor domain (PAS domain)"/>
    <property type="match status" value="1"/>
</dbReference>
<feature type="region of interest" description="Disordered" evidence="10">
    <location>
        <begin position="1"/>
        <end position="26"/>
    </location>
</feature>
<dbReference type="SMART" id="SM00091">
    <property type="entry name" value="PAS"/>
    <property type="match status" value="1"/>
</dbReference>
<name>S0G457_9BACT</name>
<dbReference type="PROSITE" id="PS50110">
    <property type="entry name" value="RESPONSE_REGULATORY"/>
    <property type="match status" value="1"/>
</dbReference>
<evidence type="ECO:0000256" key="2">
    <source>
        <dbReference type="ARBA" id="ARBA00012438"/>
    </source>
</evidence>
<keyword evidence="8" id="KW-0902">Two-component regulatory system</keyword>
<comment type="catalytic activity">
    <reaction evidence="1">
        <text>ATP + protein L-histidine = ADP + protein N-phospho-L-histidine.</text>
        <dbReference type="EC" id="2.7.13.3"/>
    </reaction>
</comment>
<dbReference type="GO" id="GO:0000155">
    <property type="term" value="F:phosphorelay sensor kinase activity"/>
    <property type="evidence" value="ECO:0007669"/>
    <property type="project" value="InterPro"/>
</dbReference>
<dbReference type="InterPro" id="IPR036097">
    <property type="entry name" value="HisK_dim/P_sf"/>
</dbReference>
<evidence type="ECO:0000313" key="13">
    <source>
        <dbReference type="EMBL" id="EMS80309.1"/>
    </source>
</evidence>
<keyword evidence="7" id="KW-0067">ATP-binding</keyword>
<evidence type="ECO:0000256" key="7">
    <source>
        <dbReference type="ARBA" id="ARBA00022840"/>
    </source>
</evidence>
<dbReference type="NCBIfam" id="TIGR00229">
    <property type="entry name" value="sensory_box"/>
    <property type="match status" value="1"/>
</dbReference>
<dbReference type="Pfam" id="PF00989">
    <property type="entry name" value="PAS"/>
    <property type="match status" value="1"/>
</dbReference>
<keyword evidence="5" id="KW-0547">Nucleotide-binding</keyword>
<dbReference type="EC" id="2.7.13.3" evidence="2"/>
<keyword evidence="3 9" id="KW-0597">Phosphoprotein</keyword>
<dbReference type="PANTHER" id="PTHR43065:SF42">
    <property type="entry name" value="TWO-COMPONENT SENSOR PPRA"/>
    <property type="match status" value="1"/>
</dbReference>
<dbReference type="InterPro" id="IPR003661">
    <property type="entry name" value="HisK_dim/P_dom"/>
</dbReference>
<dbReference type="InterPro" id="IPR011006">
    <property type="entry name" value="CheY-like_superfamily"/>
</dbReference>
<dbReference type="Gene3D" id="3.40.50.2300">
    <property type="match status" value="1"/>
</dbReference>
<dbReference type="CDD" id="cd00130">
    <property type="entry name" value="PAS"/>
    <property type="match status" value="1"/>
</dbReference>
<dbReference type="Gene3D" id="1.10.287.130">
    <property type="match status" value="1"/>
</dbReference>
<dbReference type="EMBL" id="APJX01000003">
    <property type="protein sequence ID" value="EMS80309.1"/>
    <property type="molecule type" value="Genomic_DNA"/>
</dbReference>
<dbReference type="RefSeq" id="WP_006965680.1">
    <property type="nucleotide sequence ID" value="NZ_APJX01000003.1"/>
</dbReference>
<dbReference type="SMART" id="SM00387">
    <property type="entry name" value="HATPase_c"/>
    <property type="match status" value="1"/>
</dbReference>
<dbReference type="SMART" id="SM00388">
    <property type="entry name" value="HisKA"/>
    <property type="match status" value="1"/>
</dbReference>
<dbReference type="CDD" id="cd00156">
    <property type="entry name" value="REC"/>
    <property type="match status" value="1"/>
</dbReference>
<dbReference type="InterPro" id="IPR003594">
    <property type="entry name" value="HATPase_dom"/>
</dbReference>
<dbReference type="Gene3D" id="3.30.450.20">
    <property type="entry name" value="PAS domain"/>
    <property type="match status" value="1"/>
</dbReference>
<dbReference type="InterPro" id="IPR000014">
    <property type="entry name" value="PAS"/>
</dbReference>
<comment type="caution">
    <text evidence="13">The sequence shown here is derived from an EMBL/GenBank/DDBJ whole genome shotgun (WGS) entry which is preliminary data.</text>
</comment>
<evidence type="ECO:0000256" key="1">
    <source>
        <dbReference type="ARBA" id="ARBA00000085"/>
    </source>
</evidence>
<evidence type="ECO:0000256" key="4">
    <source>
        <dbReference type="ARBA" id="ARBA00022679"/>
    </source>
</evidence>
<gene>
    <name evidence="13" type="ORF">Dpo_3c04540</name>
</gene>
<sequence length="524" mass="57976">MTGSGDIRHQTGHDSATGKPPPDGRERIESIYRAAPIGIGLVKDRTLLEFNDRLCRMLEYSREELSGSNTRIFYPSDDEYDYVGKEKYRQLREQGTGNVKTRFLTKTGRVLDILLSSAPINPEDLSAGVTFTALDITRDIQREAQLRQVRKMEAIGVLAGGIAHDFNNILFPIMGHTELLLEDIPADSPFRNNLNKIHAASLRARDLVKQILTFSRQEKQRPQVLIMQPVVKEVMKMIRATLPAFIQINEKIDARCGPVRADPTQIHQVVMNLATNAFHAMEGTGGELTVSLTRADQISRDPKTPDMSPGPWVCLSVSDTGAGMDYITAEKIFDPFFTTQKPGKGTGMGLSVVHGIVTGMNGVIRVTTEPGRGTTFDVYFPLVSETEDEETLEVTDPVPGGTETILLVDDEPDIVSMEMQLLEWLGYHVIPFTSSVEALERFKTAPELFDLVITDMAMPGMSGDKLAGKLLKVRPDIPMIICTGFSQIMDQEKAISLGFKGFLYKPIVMKDLACAVRQALDSQA</sequence>
<dbReference type="Pfam" id="PF00072">
    <property type="entry name" value="Response_reg"/>
    <property type="match status" value="1"/>
</dbReference>
<dbReference type="Pfam" id="PF02518">
    <property type="entry name" value="HATPase_c"/>
    <property type="match status" value="1"/>
</dbReference>
<dbReference type="PROSITE" id="PS50109">
    <property type="entry name" value="HIS_KIN"/>
    <property type="match status" value="1"/>
</dbReference>
<dbReference type="GO" id="GO:0005524">
    <property type="term" value="F:ATP binding"/>
    <property type="evidence" value="ECO:0007669"/>
    <property type="project" value="UniProtKB-KW"/>
</dbReference>
<evidence type="ECO:0000256" key="5">
    <source>
        <dbReference type="ARBA" id="ARBA00022741"/>
    </source>
</evidence>
<protein>
    <recommendedName>
        <fullName evidence="2">histidine kinase</fullName>
        <ecNumber evidence="2">2.7.13.3</ecNumber>
    </recommendedName>
</protein>
<dbReference type="AlphaFoldDB" id="S0G457"/>
<dbReference type="OrthoDB" id="5487437at2"/>
<evidence type="ECO:0000256" key="9">
    <source>
        <dbReference type="PROSITE-ProRule" id="PRU00169"/>
    </source>
</evidence>
<reference evidence="13 14" key="1">
    <citation type="journal article" date="2013" name="Genome Announc.">
        <title>Draft Genome Sequence of Desulfotignum phosphitoxidans DSM 13687 Strain FiPS-3.</title>
        <authorList>
            <person name="Poehlein A."/>
            <person name="Daniel R."/>
            <person name="Simeonova D.D."/>
        </authorList>
    </citation>
    <scope>NUCLEOTIDE SEQUENCE [LARGE SCALE GENOMIC DNA]</scope>
    <source>
        <strain evidence="13 14">DSM 13687</strain>
    </source>
</reference>
<dbReference type="SUPFAM" id="SSF55874">
    <property type="entry name" value="ATPase domain of HSP90 chaperone/DNA topoisomerase II/histidine kinase"/>
    <property type="match status" value="1"/>
</dbReference>
<dbReference type="SUPFAM" id="SSF47384">
    <property type="entry name" value="Homodimeric domain of signal transducing histidine kinase"/>
    <property type="match status" value="1"/>
</dbReference>
<evidence type="ECO:0000256" key="3">
    <source>
        <dbReference type="ARBA" id="ARBA00022553"/>
    </source>
</evidence>
<dbReference type="PANTHER" id="PTHR43065">
    <property type="entry name" value="SENSOR HISTIDINE KINASE"/>
    <property type="match status" value="1"/>
</dbReference>
<evidence type="ECO:0000313" key="14">
    <source>
        <dbReference type="Proteomes" id="UP000014216"/>
    </source>
</evidence>
<proteinExistence type="predicted"/>
<dbReference type="InterPro" id="IPR035965">
    <property type="entry name" value="PAS-like_dom_sf"/>
</dbReference>